<evidence type="ECO:0000313" key="1">
    <source>
        <dbReference type="EMBL" id="ROP83129.1"/>
    </source>
</evidence>
<evidence type="ECO:0000313" key="2">
    <source>
        <dbReference type="Proteomes" id="UP000278222"/>
    </source>
</evidence>
<sequence length="364" mass="39729">MTDDLPQAALAAFSADYFEAREKFRRWAPSAVAYPSAAKGPGGEALSTDVAWFGDPAAPKVFVTVSSTHGVEGYCGSACQVDWLAGGGPGRLAADEAALVIHAINPYGFAWDRRVTEEGCDLNRNFVDFAAGVPENAGYDELAVHIVPPALDGPVFAAAEAAVADYRRRHGEKAFQIARKSGQYRHPAGVFFGGFAPSGPRRTLERIVGDYRLADRARVVVVDFHTGLGPFGYGEIQTEQVAGLDCYHRARTMFGRSVTSSELGTSTSVVLNGTMDGYWYQLLGDRQTYVCLEYGTFDPESGRRVMRQDHWLRAHGGPSPDPALAARFRAEMRAHFFPDSDDWKEMVVARARQVQRQAVEGLRG</sequence>
<dbReference type="EMBL" id="RJKX01000017">
    <property type="protein sequence ID" value="ROP83129.1"/>
    <property type="molecule type" value="Genomic_DNA"/>
</dbReference>
<protein>
    <submittedName>
        <fullName evidence="1">Uncharacterized protein DUF2817</fullName>
    </submittedName>
</protein>
<organism evidence="1 2">
    <name type="scientific">Stella humosa</name>
    <dbReference type="NCBI Taxonomy" id="94"/>
    <lineage>
        <taxon>Bacteria</taxon>
        <taxon>Pseudomonadati</taxon>
        <taxon>Pseudomonadota</taxon>
        <taxon>Alphaproteobacteria</taxon>
        <taxon>Rhodospirillales</taxon>
        <taxon>Stellaceae</taxon>
        <taxon>Stella</taxon>
    </lineage>
</organism>
<dbReference type="Proteomes" id="UP000278222">
    <property type="component" value="Unassembled WGS sequence"/>
</dbReference>
<dbReference type="Pfam" id="PF10994">
    <property type="entry name" value="DUF2817"/>
    <property type="match status" value="1"/>
</dbReference>
<dbReference type="SUPFAM" id="SSF53187">
    <property type="entry name" value="Zn-dependent exopeptidases"/>
    <property type="match status" value="1"/>
</dbReference>
<dbReference type="CDD" id="cd06233">
    <property type="entry name" value="M14-like"/>
    <property type="match status" value="1"/>
</dbReference>
<dbReference type="Gene3D" id="3.40.630.10">
    <property type="entry name" value="Zn peptidases"/>
    <property type="match status" value="1"/>
</dbReference>
<dbReference type="AlphaFoldDB" id="A0A3N1KWD5"/>
<reference evidence="1 2" key="1">
    <citation type="submission" date="2018-11" db="EMBL/GenBank/DDBJ databases">
        <title>Genomic Encyclopedia of Type Strains, Phase IV (KMG-IV): sequencing the most valuable type-strain genomes for metagenomic binning, comparative biology and taxonomic classification.</title>
        <authorList>
            <person name="Goeker M."/>
        </authorList>
    </citation>
    <scope>NUCLEOTIDE SEQUENCE [LARGE SCALE GENOMIC DNA]</scope>
    <source>
        <strain evidence="1 2">DSM 5900</strain>
    </source>
</reference>
<dbReference type="RefSeq" id="WP_123694117.1">
    <property type="nucleotide sequence ID" value="NZ_AP019700.1"/>
</dbReference>
<proteinExistence type="predicted"/>
<name>A0A3N1KWD5_9PROT</name>
<dbReference type="InterPro" id="IPR021259">
    <property type="entry name" value="DUF2817"/>
</dbReference>
<comment type="caution">
    <text evidence="1">The sequence shown here is derived from an EMBL/GenBank/DDBJ whole genome shotgun (WGS) entry which is preliminary data.</text>
</comment>
<dbReference type="OrthoDB" id="4014363at2"/>
<accession>A0A3N1KWD5</accession>
<keyword evidence="2" id="KW-1185">Reference proteome</keyword>
<gene>
    <name evidence="1" type="ORF">EDC65_4660</name>
</gene>